<protein>
    <submittedName>
        <fullName evidence="4">Site-specific tyrosine recombinase</fullName>
    </submittedName>
</protein>
<dbReference type="GO" id="GO:0006310">
    <property type="term" value="P:DNA recombination"/>
    <property type="evidence" value="ECO:0007669"/>
    <property type="project" value="UniProtKB-KW"/>
</dbReference>
<dbReference type="PANTHER" id="PTHR30349">
    <property type="entry name" value="PHAGE INTEGRASE-RELATED"/>
    <property type="match status" value="1"/>
</dbReference>
<dbReference type="InterPro" id="IPR013762">
    <property type="entry name" value="Integrase-like_cat_sf"/>
</dbReference>
<proteinExistence type="predicted"/>
<gene>
    <name evidence="4" type="ORF">AVDCRST_MAG70-1169</name>
</gene>
<dbReference type="GO" id="GO:0015074">
    <property type="term" value="P:DNA integration"/>
    <property type="evidence" value="ECO:0007669"/>
    <property type="project" value="InterPro"/>
</dbReference>
<dbReference type="InterPro" id="IPR002104">
    <property type="entry name" value="Integrase_catalytic"/>
</dbReference>
<dbReference type="Gene3D" id="1.10.443.10">
    <property type="entry name" value="Intergrase catalytic core"/>
    <property type="match status" value="1"/>
</dbReference>
<dbReference type="AlphaFoldDB" id="A0A6J4ULL7"/>
<evidence type="ECO:0000313" key="4">
    <source>
        <dbReference type="EMBL" id="CAA9554264.1"/>
    </source>
</evidence>
<dbReference type="InterPro" id="IPR050090">
    <property type="entry name" value="Tyrosine_recombinase_XerCD"/>
</dbReference>
<dbReference type="GO" id="GO:0003677">
    <property type="term" value="F:DNA binding"/>
    <property type="evidence" value="ECO:0007669"/>
    <property type="project" value="InterPro"/>
</dbReference>
<evidence type="ECO:0000256" key="1">
    <source>
        <dbReference type="ARBA" id="ARBA00023172"/>
    </source>
</evidence>
<organism evidence="4">
    <name type="scientific">uncultured Thermomicrobiales bacterium</name>
    <dbReference type="NCBI Taxonomy" id="1645740"/>
    <lineage>
        <taxon>Bacteria</taxon>
        <taxon>Pseudomonadati</taxon>
        <taxon>Thermomicrobiota</taxon>
        <taxon>Thermomicrobia</taxon>
        <taxon>Thermomicrobiales</taxon>
        <taxon>environmental samples</taxon>
    </lineage>
</organism>
<name>A0A6J4ULL7_9BACT</name>
<sequence>MDAGLAPERTLFPAGPGSPEQLTDGAVPDLDRAGPLEAHHLADGPVTIVGAVEIFFGDLRLAPRSKKTYRIGINKFLRHLAAHEGIDPETAPITALLPEHITSYASVIVPDDIRSPEEVARMRTAQNNLSAIRKFCAYIAAYDLHPHLANDRIKVRVAAMMPRFTPPPPDVKLADLERMVAVARAGEPVEKAERELRRLKVLAIVLFLFRSGVRLSELCALRRRDIDLVEGTAHIYRAKGGKSRTVHFDNETAAALSAYWALRGDPPRAAGALPAFSGRDRQHAPGRAISPRTVENMIDQLAASAGVESDVTPHSFRHGLATELVRRRVRESTVQTILGHASPQTTRIYVHKSARDVAEEYQDAFGPYAPPARRESA</sequence>
<dbReference type="PROSITE" id="PS51898">
    <property type="entry name" value="TYR_RECOMBINASE"/>
    <property type="match status" value="1"/>
</dbReference>
<keyword evidence="1" id="KW-0233">DNA recombination</keyword>
<evidence type="ECO:0000256" key="2">
    <source>
        <dbReference type="SAM" id="MobiDB-lite"/>
    </source>
</evidence>
<accession>A0A6J4ULL7</accession>
<feature type="region of interest" description="Disordered" evidence="2">
    <location>
        <begin position="1"/>
        <end position="30"/>
    </location>
</feature>
<dbReference type="InterPro" id="IPR011010">
    <property type="entry name" value="DNA_brk_join_enz"/>
</dbReference>
<reference evidence="4" key="1">
    <citation type="submission" date="2020-02" db="EMBL/GenBank/DDBJ databases">
        <authorList>
            <person name="Meier V. D."/>
        </authorList>
    </citation>
    <scope>NUCLEOTIDE SEQUENCE</scope>
    <source>
        <strain evidence="4">AVDCRST_MAG70</strain>
    </source>
</reference>
<dbReference type="CDD" id="cd00397">
    <property type="entry name" value="DNA_BRE_C"/>
    <property type="match status" value="1"/>
</dbReference>
<dbReference type="EMBL" id="CADCWH010000184">
    <property type="protein sequence ID" value="CAA9554264.1"/>
    <property type="molecule type" value="Genomic_DNA"/>
</dbReference>
<feature type="domain" description="Tyr recombinase" evidence="3">
    <location>
        <begin position="166"/>
        <end position="362"/>
    </location>
</feature>
<dbReference type="Pfam" id="PF00589">
    <property type="entry name" value="Phage_integrase"/>
    <property type="match status" value="1"/>
</dbReference>
<dbReference type="SUPFAM" id="SSF56349">
    <property type="entry name" value="DNA breaking-rejoining enzymes"/>
    <property type="match status" value="1"/>
</dbReference>
<evidence type="ECO:0000259" key="3">
    <source>
        <dbReference type="PROSITE" id="PS51898"/>
    </source>
</evidence>